<evidence type="ECO:0000313" key="4">
    <source>
        <dbReference type="EMBL" id="MBM3332053.1"/>
    </source>
</evidence>
<dbReference type="SUPFAM" id="SSF51735">
    <property type="entry name" value="NAD(P)-binding Rossmann-fold domains"/>
    <property type="match status" value="1"/>
</dbReference>
<feature type="transmembrane region" description="Helical" evidence="2">
    <location>
        <begin position="70"/>
        <end position="92"/>
    </location>
</feature>
<dbReference type="InterPro" id="IPR029063">
    <property type="entry name" value="SAM-dependent_MTases_sf"/>
</dbReference>
<keyword evidence="2" id="KW-0812">Transmembrane</keyword>
<evidence type="ECO:0000256" key="1">
    <source>
        <dbReference type="ARBA" id="ARBA00007430"/>
    </source>
</evidence>
<dbReference type="PANTHER" id="PTHR43318:SF1">
    <property type="entry name" value="POLYSACCHARIDE BIOSYNTHESIS PROTEIN EPSC-RELATED"/>
    <property type="match status" value="1"/>
</dbReference>
<reference evidence="4" key="1">
    <citation type="submission" date="2019-03" db="EMBL/GenBank/DDBJ databases">
        <title>Lake Tanganyika Metagenome-Assembled Genomes (MAGs).</title>
        <authorList>
            <person name="Tran P."/>
        </authorList>
    </citation>
    <scope>NUCLEOTIDE SEQUENCE</scope>
    <source>
        <strain evidence="4">K_DeepCast_150m_m2_040</strain>
    </source>
</reference>
<dbReference type="Pfam" id="PF02719">
    <property type="entry name" value="Polysacc_synt_2"/>
    <property type="match status" value="1"/>
</dbReference>
<feature type="transmembrane region" description="Helical" evidence="2">
    <location>
        <begin position="35"/>
        <end position="58"/>
    </location>
</feature>
<evidence type="ECO:0000256" key="2">
    <source>
        <dbReference type="SAM" id="Phobius"/>
    </source>
</evidence>
<keyword evidence="2" id="KW-1133">Transmembrane helix</keyword>
<dbReference type="Gene3D" id="3.40.50.720">
    <property type="entry name" value="NAD(P)-binding Rossmann-like Domain"/>
    <property type="match status" value="2"/>
</dbReference>
<dbReference type="SUPFAM" id="SSF53335">
    <property type="entry name" value="S-adenosyl-L-methionine-dependent methyltransferases"/>
    <property type="match status" value="1"/>
</dbReference>
<sequence>MNLHKDAGGAKGTGAPETAGWFCSLLKPETWKRTLFYIVTDAGVVIGASVLSHVAVIRHVDSGLKYYTHGVLPFAAVALFCQLTLGFLFSSYKLKWLTFSIVDVPRVMSPSLATALLLGLLSGARAFAGLTPWTAVTWGLLSACGVIAVRGSRRFYGEVVLPKSGKRALLVMCSHRGYFMLETLRRIPHFNYRLLGFIDPELHNRNTVSQGLPVLGTFEDVEQVVARHRVETAFVFLSSDPTFAIGEFCQRLYELGLEVRLIPSMADLIDDRADIGAMERLTIHELTGQQPVKVDPGEMEQVFGNKCIMVTGAGGSIGSELCRQLARFDPSKLVLFERDDSNLFYVERDLRASHPQLRVIPFLGDITREADVARAFGQTRPDIVFHAAAYKHVPILEFHPAEAVRVNVHGSHLVARAAVEHGTESFVYISTDKAVNPSSVMGASKRIGETLATAMNNSGGVRFLAVRFGNVLDSRGSVTTIFRDAIVRREPVTVTDPEMKRYVMLTSEAVLLVMQAVALGQGGEVFVLDMGRPVRIKDLAETMIRHAGLRPGLDIPIVFTGRRPGEKLFEELLTAEEGTTATVNQRIYRARISRTHDYAGMLDNLRRLEEAVRSGDAGQIRAEITRQVGSYRPDETCLNGHPTASGRSEYPPMAQAVPRRARETVEVRK</sequence>
<comment type="similarity">
    <text evidence="1">Belongs to the polysaccharide synthase family.</text>
</comment>
<name>A0A938BUK3_UNCW3</name>
<organism evidence="4 5">
    <name type="scientific">candidate division WOR-3 bacterium</name>
    <dbReference type="NCBI Taxonomy" id="2052148"/>
    <lineage>
        <taxon>Bacteria</taxon>
        <taxon>Bacteria division WOR-3</taxon>
    </lineage>
</organism>
<evidence type="ECO:0000259" key="3">
    <source>
        <dbReference type="Pfam" id="PF02719"/>
    </source>
</evidence>
<dbReference type="PANTHER" id="PTHR43318">
    <property type="entry name" value="UDP-N-ACETYLGLUCOSAMINE 4,6-DEHYDRATASE"/>
    <property type="match status" value="1"/>
</dbReference>
<evidence type="ECO:0000313" key="5">
    <source>
        <dbReference type="Proteomes" id="UP000779900"/>
    </source>
</evidence>
<dbReference type="EMBL" id="VGIR01000057">
    <property type="protein sequence ID" value="MBM3332053.1"/>
    <property type="molecule type" value="Genomic_DNA"/>
</dbReference>
<dbReference type="InterPro" id="IPR003869">
    <property type="entry name" value="Polysac_CapD-like"/>
</dbReference>
<feature type="domain" description="Polysaccharide biosynthesis protein CapD-like" evidence="3">
    <location>
        <begin position="308"/>
        <end position="590"/>
    </location>
</feature>
<gene>
    <name evidence="4" type="ORF">FJY68_09430</name>
</gene>
<proteinExistence type="inferred from homology"/>
<feature type="transmembrane region" description="Helical" evidence="2">
    <location>
        <begin position="130"/>
        <end position="149"/>
    </location>
</feature>
<dbReference type="InterPro" id="IPR036291">
    <property type="entry name" value="NAD(P)-bd_dom_sf"/>
</dbReference>
<accession>A0A938BUK3</accession>
<dbReference type="Pfam" id="PF13727">
    <property type="entry name" value="CoA_binding_3"/>
    <property type="match status" value="1"/>
</dbReference>
<keyword evidence="2" id="KW-0472">Membrane</keyword>
<dbReference type="CDD" id="cd05237">
    <property type="entry name" value="UDP_invert_4-6DH_SDR_e"/>
    <property type="match status" value="1"/>
</dbReference>
<comment type="caution">
    <text evidence="4">The sequence shown here is derived from an EMBL/GenBank/DDBJ whole genome shotgun (WGS) entry which is preliminary data.</text>
</comment>
<protein>
    <submittedName>
        <fullName evidence="4">Polysaccharide biosynthesis protein</fullName>
    </submittedName>
</protein>
<dbReference type="Proteomes" id="UP000779900">
    <property type="component" value="Unassembled WGS sequence"/>
</dbReference>
<dbReference type="InterPro" id="IPR051203">
    <property type="entry name" value="Polysaccharide_Synthase-Rel"/>
</dbReference>
<dbReference type="AlphaFoldDB" id="A0A938BUK3"/>